<dbReference type="InterPro" id="IPR013078">
    <property type="entry name" value="His_Pase_superF_clade-1"/>
</dbReference>
<dbReference type="CDD" id="cd07067">
    <property type="entry name" value="HP_PGM_like"/>
    <property type="match status" value="1"/>
</dbReference>
<dbReference type="SUPFAM" id="SSF53254">
    <property type="entry name" value="Phosphoglycerate mutase-like"/>
    <property type="match status" value="1"/>
</dbReference>
<dbReference type="Proteomes" id="UP000839052">
    <property type="component" value="Chromosome"/>
</dbReference>
<dbReference type="SMART" id="SM00855">
    <property type="entry name" value="PGAM"/>
    <property type="match status" value="1"/>
</dbReference>
<proteinExistence type="predicted"/>
<reference evidence="1 2" key="1">
    <citation type="submission" date="2021-10" db="EMBL/GenBank/DDBJ databases">
        <authorList>
            <person name="Koch H."/>
        </authorList>
    </citation>
    <scope>NUCLEOTIDE SEQUENCE [LARGE SCALE GENOMIC DNA]</scope>
    <source>
        <strain evidence="1">6680</strain>
    </source>
</reference>
<dbReference type="InterPro" id="IPR004449">
    <property type="entry name" value="SixA"/>
</dbReference>
<evidence type="ECO:0000313" key="1">
    <source>
        <dbReference type="EMBL" id="CAG9931296.1"/>
    </source>
</evidence>
<name>A0ABN8AI64_9PROT</name>
<dbReference type="EMBL" id="OU912926">
    <property type="protein sequence ID" value="CAG9931296.1"/>
    <property type="molecule type" value="Genomic_DNA"/>
</dbReference>
<accession>A0ABN8AI64</accession>
<gene>
    <name evidence="1" type="ORF">NTG6680_0043</name>
</gene>
<sequence>MGVLLSEGGALDFILWRHADAEDGVPDDARKLTVKGEKQAQQVGQWLKSHLPQSARILVSPAKRAHQTANALGLEFEITKQVGTGASVKSVIEAAGWPDAKGAVVVVGHQPTLGRLAAALLSGVEAEWSVKKSEVWWFSNRSHDDETQTILRAVMSPEFL</sequence>
<evidence type="ECO:0000313" key="2">
    <source>
        <dbReference type="Proteomes" id="UP000839052"/>
    </source>
</evidence>
<organism evidence="1 2">
    <name type="scientific">Candidatus Nitrotoga arctica</name>
    <dbReference type="NCBI Taxonomy" id="453162"/>
    <lineage>
        <taxon>Bacteria</taxon>
        <taxon>Pseudomonadati</taxon>
        <taxon>Pseudomonadota</taxon>
        <taxon>Betaproteobacteria</taxon>
        <taxon>Nitrosomonadales</taxon>
        <taxon>Gallionellaceae</taxon>
        <taxon>Candidatus Nitrotoga</taxon>
    </lineage>
</organism>
<dbReference type="Pfam" id="PF00300">
    <property type="entry name" value="His_Phos_1"/>
    <property type="match status" value="1"/>
</dbReference>
<dbReference type="InterPro" id="IPR029033">
    <property type="entry name" value="His_PPase_superfam"/>
</dbReference>
<protein>
    <submittedName>
        <fullName evidence="1">Histidine phosphatase family protein</fullName>
    </submittedName>
</protein>
<dbReference type="NCBIfam" id="TIGR00249">
    <property type="entry name" value="sixA"/>
    <property type="match status" value="1"/>
</dbReference>
<dbReference type="Gene3D" id="3.40.50.1240">
    <property type="entry name" value="Phosphoglycerate mutase-like"/>
    <property type="match status" value="1"/>
</dbReference>
<keyword evidence="2" id="KW-1185">Reference proteome</keyword>